<dbReference type="GO" id="GO:0008048">
    <property type="term" value="F:calcium sensitive guanylate cyclase activator activity"/>
    <property type="evidence" value="ECO:0007669"/>
    <property type="project" value="TreeGrafter"/>
</dbReference>
<dbReference type="Ensembl" id="ENSSFAT00005012990.1">
    <property type="protein sequence ID" value="ENSSFAP00005012443.1"/>
    <property type="gene ID" value="ENSSFAG00005006880.1"/>
</dbReference>
<dbReference type="SUPFAM" id="SSF47473">
    <property type="entry name" value="EF-hand"/>
    <property type="match status" value="1"/>
</dbReference>
<dbReference type="AlphaFoldDB" id="A0A672G0P2"/>
<dbReference type="InterPro" id="IPR011992">
    <property type="entry name" value="EF-hand-dom_pair"/>
</dbReference>
<dbReference type="GO" id="GO:0005509">
    <property type="term" value="F:calcium ion binding"/>
    <property type="evidence" value="ECO:0007669"/>
    <property type="project" value="InterPro"/>
</dbReference>
<evidence type="ECO:0000256" key="5">
    <source>
        <dbReference type="ARBA" id="ARBA00023288"/>
    </source>
</evidence>
<dbReference type="PANTHER" id="PTHR23055:SF168">
    <property type="entry name" value="GUANYLATE CYCLASE ACTIVATING PROTEIN 7"/>
    <property type="match status" value="1"/>
</dbReference>
<feature type="domain" description="EF-hand" evidence="6">
    <location>
        <begin position="137"/>
        <end position="172"/>
    </location>
</feature>
<evidence type="ECO:0000256" key="2">
    <source>
        <dbReference type="ARBA" id="ARBA00022723"/>
    </source>
</evidence>
<dbReference type="PROSITE" id="PS50222">
    <property type="entry name" value="EF_HAND_2"/>
    <property type="match status" value="3"/>
</dbReference>
<dbReference type="CDD" id="cd00051">
    <property type="entry name" value="EFh"/>
    <property type="match status" value="2"/>
</dbReference>
<dbReference type="SMART" id="SM00054">
    <property type="entry name" value="EFh"/>
    <property type="match status" value="3"/>
</dbReference>
<dbReference type="Pfam" id="PF13499">
    <property type="entry name" value="EF-hand_7"/>
    <property type="match status" value="1"/>
</dbReference>
<dbReference type="PRINTS" id="PR00450">
    <property type="entry name" value="RECOVERIN"/>
</dbReference>
<evidence type="ECO:0000259" key="6">
    <source>
        <dbReference type="PROSITE" id="PS50222"/>
    </source>
</evidence>
<evidence type="ECO:0000313" key="8">
    <source>
        <dbReference type="Proteomes" id="UP000472267"/>
    </source>
</evidence>
<evidence type="ECO:0000313" key="7">
    <source>
        <dbReference type="Ensembl" id="ENSSFAP00005012443.1"/>
    </source>
</evidence>
<dbReference type="GO" id="GO:0120199">
    <property type="term" value="C:cone photoreceptor outer segment"/>
    <property type="evidence" value="ECO:0007669"/>
    <property type="project" value="TreeGrafter"/>
</dbReference>
<feature type="domain" description="EF-hand" evidence="6">
    <location>
        <begin position="87"/>
        <end position="122"/>
    </location>
</feature>
<dbReference type="InterPro" id="IPR028846">
    <property type="entry name" value="Recoverin"/>
</dbReference>
<keyword evidence="4" id="KW-0106">Calcium</keyword>
<reference evidence="7" key="3">
    <citation type="submission" date="2025-09" db="UniProtKB">
        <authorList>
            <consortium name="Ensembl"/>
        </authorList>
    </citation>
    <scope>IDENTIFICATION</scope>
</reference>
<reference evidence="7" key="2">
    <citation type="submission" date="2025-08" db="UniProtKB">
        <authorList>
            <consortium name="Ensembl"/>
        </authorList>
    </citation>
    <scope>IDENTIFICATION</scope>
</reference>
<dbReference type="PROSITE" id="PS00018">
    <property type="entry name" value="EF_HAND_1"/>
    <property type="match status" value="3"/>
</dbReference>
<dbReference type="OrthoDB" id="191686at2759"/>
<dbReference type="InterPro" id="IPR002048">
    <property type="entry name" value="EF_hand_dom"/>
</dbReference>
<dbReference type="OMA" id="RSFIMEC"/>
<proteinExistence type="predicted"/>
<feature type="domain" description="EF-hand" evidence="6">
    <location>
        <begin position="51"/>
        <end position="86"/>
    </location>
</feature>
<sequence>MGQNQQVQAPDEELELNSIQDLYKSFIMECPSGSLYLHEFKRMFGVQAGTPESEYMDNIFRAFDMNHDNTMDFIEYVAALNLVLRGKLEDKLRWSFKVFDSDDNGRLDRRELRKIVRIIYKIKKGSVSNETGTENLTVDQVCDRIFNEVDVNSDGQITLEEFVEGAQRSTWVQNFLRLDVNPSPWVHKYLCDRKLLSPKDS</sequence>
<organism evidence="7 8">
    <name type="scientific">Salarias fasciatus</name>
    <name type="common">Jewelled blenny</name>
    <name type="synonym">Blennius fasciatus</name>
    <dbReference type="NCBI Taxonomy" id="181472"/>
    <lineage>
        <taxon>Eukaryota</taxon>
        <taxon>Metazoa</taxon>
        <taxon>Chordata</taxon>
        <taxon>Craniata</taxon>
        <taxon>Vertebrata</taxon>
        <taxon>Euteleostomi</taxon>
        <taxon>Actinopterygii</taxon>
        <taxon>Neopterygii</taxon>
        <taxon>Teleostei</taxon>
        <taxon>Neoteleostei</taxon>
        <taxon>Acanthomorphata</taxon>
        <taxon>Ovalentaria</taxon>
        <taxon>Blenniimorphae</taxon>
        <taxon>Blenniiformes</taxon>
        <taxon>Blennioidei</taxon>
        <taxon>Blenniidae</taxon>
        <taxon>Salariinae</taxon>
        <taxon>Salarias</taxon>
    </lineage>
</organism>
<dbReference type="Proteomes" id="UP000472267">
    <property type="component" value="Chromosome 1"/>
</dbReference>
<dbReference type="FunFam" id="1.10.238.10:FF:000052">
    <property type="entry name" value="Guanylate cyclase activator 1A"/>
    <property type="match status" value="1"/>
</dbReference>
<keyword evidence="3" id="KW-0677">Repeat</keyword>
<keyword evidence="1" id="KW-0519">Myristate</keyword>
<evidence type="ECO:0000256" key="1">
    <source>
        <dbReference type="ARBA" id="ARBA00022707"/>
    </source>
</evidence>
<dbReference type="Pfam" id="PF13833">
    <property type="entry name" value="EF-hand_8"/>
    <property type="match status" value="1"/>
</dbReference>
<dbReference type="InParanoid" id="A0A672G0P2"/>
<reference evidence="7" key="1">
    <citation type="submission" date="2019-06" db="EMBL/GenBank/DDBJ databases">
        <authorList>
            <consortium name="Wellcome Sanger Institute Data Sharing"/>
        </authorList>
    </citation>
    <scope>NUCLEOTIDE SEQUENCE [LARGE SCALE GENOMIC DNA]</scope>
</reference>
<keyword evidence="5" id="KW-0449">Lipoprotein</keyword>
<dbReference type="Gene3D" id="1.10.238.10">
    <property type="entry name" value="EF-hand"/>
    <property type="match status" value="2"/>
</dbReference>
<name>A0A672G0P2_SALFA</name>
<dbReference type="GO" id="GO:0007601">
    <property type="term" value="P:visual perception"/>
    <property type="evidence" value="ECO:0007669"/>
    <property type="project" value="TreeGrafter"/>
</dbReference>
<accession>A0A672G0P2</accession>
<gene>
    <name evidence="7" type="primary">LOC115388318</name>
</gene>
<keyword evidence="2" id="KW-0479">Metal-binding</keyword>
<dbReference type="GO" id="GO:0001917">
    <property type="term" value="C:photoreceptor inner segment"/>
    <property type="evidence" value="ECO:0007669"/>
    <property type="project" value="TreeGrafter"/>
</dbReference>
<dbReference type="RefSeq" id="XP_029947294.1">
    <property type="nucleotide sequence ID" value="XM_030091434.1"/>
</dbReference>
<dbReference type="GeneID" id="115388318"/>
<protein>
    <submittedName>
        <fullName evidence="7">Guanylyl cyclase-activating protein 2-like</fullName>
    </submittedName>
</protein>
<dbReference type="PANTHER" id="PTHR23055">
    <property type="entry name" value="CALCIUM BINDING PROTEINS"/>
    <property type="match status" value="1"/>
</dbReference>
<evidence type="ECO:0000256" key="4">
    <source>
        <dbReference type="ARBA" id="ARBA00022837"/>
    </source>
</evidence>
<dbReference type="InterPro" id="IPR018247">
    <property type="entry name" value="EF_Hand_1_Ca_BS"/>
</dbReference>
<evidence type="ECO:0000256" key="3">
    <source>
        <dbReference type="ARBA" id="ARBA00022737"/>
    </source>
</evidence>
<keyword evidence="8" id="KW-1185">Reference proteome</keyword>